<evidence type="ECO:0000256" key="3">
    <source>
        <dbReference type="ARBA" id="ARBA00022989"/>
    </source>
</evidence>
<feature type="transmembrane region" description="Helical" evidence="5">
    <location>
        <begin position="119"/>
        <end position="141"/>
    </location>
</feature>
<proteinExistence type="predicted"/>
<keyword evidence="7" id="KW-1185">Reference proteome</keyword>
<evidence type="ECO:0000256" key="5">
    <source>
        <dbReference type="SAM" id="Phobius"/>
    </source>
</evidence>
<protein>
    <submittedName>
        <fullName evidence="6">CvpA family protein</fullName>
    </submittedName>
</protein>
<dbReference type="RefSeq" id="WP_289559983.1">
    <property type="nucleotide sequence ID" value="NZ_JAUDEO010000020.1"/>
</dbReference>
<dbReference type="PANTHER" id="PTHR37306">
    <property type="entry name" value="COLICIN V PRODUCTION PROTEIN"/>
    <property type="match status" value="1"/>
</dbReference>
<gene>
    <name evidence="6" type="ORF">QUW46_04680</name>
</gene>
<organism evidence="6 7">
    <name type="scientific">Limosilactobacillus panis</name>
    <dbReference type="NCBI Taxonomy" id="47493"/>
    <lineage>
        <taxon>Bacteria</taxon>
        <taxon>Bacillati</taxon>
        <taxon>Bacillota</taxon>
        <taxon>Bacilli</taxon>
        <taxon>Lactobacillales</taxon>
        <taxon>Lactobacillaceae</taxon>
        <taxon>Limosilactobacillus</taxon>
    </lineage>
</organism>
<comment type="caution">
    <text evidence="6">The sequence shown here is derived from an EMBL/GenBank/DDBJ whole genome shotgun (WGS) entry which is preliminary data.</text>
</comment>
<evidence type="ECO:0000313" key="6">
    <source>
        <dbReference type="EMBL" id="MDM8333865.1"/>
    </source>
</evidence>
<comment type="subcellular location">
    <subcellularLocation>
        <location evidence="1">Membrane</location>
        <topology evidence="1">Multi-pass membrane protein</topology>
    </subcellularLocation>
</comment>
<dbReference type="InterPro" id="IPR003825">
    <property type="entry name" value="Colicin-V_CvpA"/>
</dbReference>
<evidence type="ECO:0000256" key="2">
    <source>
        <dbReference type="ARBA" id="ARBA00022692"/>
    </source>
</evidence>
<evidence type="ECO:0000256" key="1">
    <source>
        <dbReference type="ARBA" id="ARBA00004141"/>
    </source>
</evidence>
<keyword evidence="3 5" id="KW-1133">Transmembrane helix</keyword>
<dbReference type="Pfam" id="PF02674">
    <property type="entry name" value="Colicin_V"/>
    <property type="match status" value="1"/>
</dbReference>
<keyword evidence="4 5" id="KW-0472">Membrane</keyword>
<dbReference type="Proteomes" id="UP001529423">
    <property type="component" value="Unassembled WGS sequence"/>
</dbReference>
<name>A0ABT7VM98_9LACO</name>
<sequence>MVLTTLIILILVGCFINGHHRGLLMMALYTGAYIVSWLVARAMAPLLVQGLARLLPDVTTNSSYSGQVLSAVNLNAFFSRGLAFLLLFTVVSALCHWGIRQLRWVKRVPVIGTVDRLAGGVLSLLVGYVIIFLVLLVLQLWPAEWWQLQLANSGLARLIIDQTPALAHLVLQTLG</sequence>
<feature type="transmembrane region" description="Helical" evidence="5">
    <location>
        <begin position="77"/>
        <end position="99"/>
    </location>
</feature>
<dbReference type="EMBL" id="JAUDEO010000020">
    <property type="protein sequence ID" value="MDM8333865.1"/>
    <property type="molecule type" value="Genomic_DNA"/>
</dbReference>
<evidence type="ECO:0000313" key="7">
    <source>
        <dbReference type="Proteomes" id="UP001529423"/>
    </source>
</evidence>
<evidence type="ECO:0000256" key="4">
    <source>
        <dbReference type="ARBA" id="ARBA00023136"/>
    </source>
</evidence>
<dbReference type="PANTHER" id="PTHR37306:SF1">
    <property type="entry name" value="COLICIN V PRODUCTION PROTEIN"/>
    <property type="match status" value="1"/>
</dbReference>
<reference evidence="6" key="1">
    <citation type="submission" date="2023-06" db="EMBL/GenBank/DDBJ databases">
        <title>Identification and characterization of horizontal gene transfer across gut microbiota members of farm animals based on homology search.</title>
        <authorList>
            <person name="Schwarzerova J."/>
            <person name="Nykrynova M."/>
            <person name="Jureckova K."/>
            <person name="Cejkova D."/>
            <person name="Rychlik I."/>
        </authorList>
    </citation>
    <scope>NUCLEOTIDE SEQUENCE</scope>
    <source>
        <strain evidence="6">105_WCHN</strain>
    </source>
</reference>
<reference evidence="6" key="2">
    <citation type="submission" date="2023-06" db="EMBL/GenBank/DDBJ databases">
        <authorList>
            <person name="Zeman M."/>
            <person name="Kubasova T."/>
            <person name="Jahodarova E."/>
            <person name="Nykrynova M."/>
            <person name="Rychlik I."/>
        </authorList>
    </citation>
    <scope>NUCLEOTIDE SEQUENCE</scope>
    <source>
        <strain evidence="6">105_WCHN</strain>
    </source>
</reference>
<accession>A0ABT7VM98</accession>
<keyword evidence="2 5" id="KW-0812">Transmembrane</keyword>